<dbReference type="EMBL" id="CP022355">
    <property type="protein sequence ID" value="ASK78167.1"/>
    <property type="molecule type" value="Genomic_DNA"/>
</dbReference>
<protein>
    <submittedName>
        <fullName evidence="1">Uncharacterized protein</fullName>
    </submittedName>
</protein>
<evidence type="ECO:0000313" key="1">
    <source>
        <dbReference type="EMBL" id="ASK78167.1"/>
    </source>
</evidence>
<dbReference type="Proteomes" id="UP000242175">
    <property type="component" value="Chromosome large"/>
</dbReference>
<dbReference type="KEGG" id="pmai:CF386_03525"/>
<accession>A0A220VCU1</accession>
<dbReference type="RefSeq" id="WP_089073076.1">
    <property type="nucleotide sequence ID" value="NZ_CP022355.1"/>
</dbReference>
<keyword evidence="2" id="KW-1185">Reference proteome</keyword>
<name>A0A220VCU1_9GAMM</name>
<organism evidence="1 2">
    <name type="scientific">Paraphotobacterium marinum</name>
    <dbReference type="NCBI Taxonomy" id="1755811"/>
    <lineage>
        <taxon>Bacteria</taxon>
        <taxon>Pseudomonadati</taxon>
        <taxon>Pseudomonadota</taxon>
        <taxon>Gammaproteobacteria</taxon>
        <taxon>Vibrionales</taxon>
        <taxon>Vibrionaceae</taxon>
        <taxon>Paraphotobacterium</taxon>
    </lineage>
</organism>
<sequence>MDYLNKIKRSLSNHEKSIQICNLKALGKWDELTKISPKLIKDKLITREESQLFEINKFKVEILDLIKQHDLTKIKKFRNSLPKNIKNNPSITNLYIDGLIENHQNEEAYNFIYNLQKKTNSLQYVHHVANIKLMDYSSILIQIERLLEKDENLPFKYEAYKTLYQLNFKNKNINTAIKYLKLVISEKKQKDDIYKLINYYIDNNEKDLAFKELKNLFENTIN</sequence>
<gene>
    <name evidence="1" type="ORF">CF386_03525</name>
</gene>
<reference evidence="1 2" key="1">
    <citation type="journal article" date="2016" name="Int. J. Syst. Evol. Microbiol.">
        <title>Paraphotobacterium marinum gen. nov., sp. nov., a member of the family Vibrionaceae, isolated from surface seawater.</title>
        <authorList>
            <person name="Huang Z."/>
            <person name="Dong C."/>
            <person name="Shao Z."/>
        </authorList>
    </citation>
    <scope>NUCLEOTIDE SEQUENCE [LARGE SCALE GENOMIC DNA]</scope>
    <source>
        <strain evidence="1 2">NSCS20N07D</strain>
    </source>
</reference>
<proteinExistence type="predicted"/>
<evidence type="ECO:0000313" key="2">
    <source>
        <dbReference type="Proteomes" id="UP000242175"/>
    </source>
</evidence>
<dbReference type="AlphaFoldDB" id="A0A220VCU1"/>